<organism evidence="1 2">
    <name type="scientific">Lactiplantibacillus brownii</name>
    <dbReference type="NCBI Taxonomy" id="3069269"/>
    <lineage>
        <taxon>Bacteria</taxon>
        <taxon>Bacillati</taxon>
        <taxon>Bacillota</taxon>
        <taxon>Bacilli</taxon>
        <taxon>Lactobacillales</taxon>
        <taxon>Lactobacillaceae</taxon>
        <taxon>Lactiplantibacillus</taxon>
    </lineage>
</organism>
<proteinExistence type="predicted"/>
<sequence>MNLNDDDKTCLIANIVAGYEEGRFEAGVQNQLNQLLGYQVEPSESCYQDLLSLYFKLGGGAGIKNLSGLDFSHDDYIKMVKLDNRISIETYVRQRFGSGLTVTRTVFDTFVVY</sequence>
<evidence type="ECO:0000313" key="1">
    <source>
        <dbReference type="EMBL" id="MDQ7936478.1"/>
    </source>
</evidence>
<name>A0ABU1A6G6_9LACO</name>
<evidence type="ECO:0000313" key="2">
    <source>
        <dbReference type="Proteomes" id="UP001227831"/>
    </source>
</evidence>
<dbReference type="EMBL" id="JAVCWF010000001">
    <property type="protein sequence ID" value="MDQ7936478.1"/>
    <property type="molecule type" value="Genomic_DNA"/>
</dbReference>
<dbReference type="Proteomes" id="UP001227831">
    <property type="component" value="Unassembled WGS sequence"/>
</dbReference>
<dbReference type="RefSeq" id="WP_308702307.1">
    <property type="nucleotide sequence ID" value="NZ_AP027463.1"/>
</dbReference>
<keyword evidence="2" id="KW-1185">Reference proteome</keyword>
<comment type="caution">
    <text evidence="1">The sequence shown here is derived from an EMBL/GenBank/DDBJ whole genome shotgun (WGS) entry which is preliminary data.</text>
</comment>
<gene>
    <name evidence="1" type="ORF">RA086_02310</name>
</gene>
<reference evidence="1 2" key="1">
    <citation type="journal article" date="2023" name="Int. J. Syst. Evol. Microbiol.">
        <title>Lactiplantibacillus brownii sp. nov., a novel psychrotolerant species isolated from sauerkraut.</title>
        <authorList>
            <person name="Heng Y.C."/>
            <person name="Silvaraju S."/>
            <person name="Lee J.K.Y."/>
            <person name="Kittelmann S."/>
        </authorList>
    </citation>
    <scope>NUCLEOTIDE SEQUENCE [LARGE SCALE GENOMIC DNA]</scope>
    <source>
        <strain evidence="1 2">WILCCON 0030</strain>
    </source>
</reference>
<protein>
    <submittedName>
        <fullName evidence="1">Uncharacterized protein</fullName>
    </submittedName>
</protein>
<accession>A0ABU1A6G6</accession>